<dbReference type="RefSeq" id="WP_069311872.1">
    <property type="nucleotide sequence ID" value="NZ_MDTU01000001.1"/>
</dbReference>
<sequence length="82" mass="9531">MIITFNGTQINVEKVLTFSVDGNNLVMHTPHDEQVINFDTNSKEIMNTVAEYARLCCENNFENINLDKIRHWLFNQETRASV</sequence>
<organism evidence="1 2">
    <name type="scientific">Piscirickettsia litoralis</name>
    <dbReference type="NCBI Taxonomy" id="1891921"/>
    <lineage>
        <taxon>Bacteria</taxon>
        <taxon>Pseudomonadati</taxon>
        <taxon>Pseudomonadota</taxon>
        <taxon>Gammaproteobacteria</taxon>
        <taxon>Thiotrichales</taxon>
        <taxon>Piscirickettsiaceae</taxon>
        <taxon>Piscirickettsia</taxon>
    </lineage>
</organism>
<accession>A0ABX2ZZY2</accession>
<gene>
    <name evidence="1" type="ORF">BGC07_02775</name>
</gene>
<evidence type="ECO:0000313" key="2">
    <source>
        <dbReference type="Proteomes" id="UP000094329"/>
    </source>
</evidence>
<reference evidence="1 2" key="1">
    <citation type="submission" date="2016-08" db="EMBL/GenBank/DDBJ databases">
        <title>Draft genome sequence of Candidatus Piscirickettsia litoralis, from seawater.</title>
        <authorList>
            <person name="Wan X."/>
            <person name="Lee A.J."/>
            <person name="Hou S."/>
            <person name="Donachie S.P."/>
        </authorList>
    </citation>
    <scope>NUCLEOTIDE SEQUENCE [LARGE SCALE GENOMIC DNA]</scope>
    <source>
        <strain evidence="1 2">Y2</strain>
    </source>
</reference>
<comment type="caution">
    <text evidence="1">The sequence shown here is derived from an EMBL/GenBank/DDBJ whole genome shotgun (WGS) entry which is preliminary data.</text>
</comment>
<name>A0ABX2ZZY2_9GAMM</name>
<keyword evidence="2" id="KW-1185">Reference proteome</keyword>
<proteinExistence type="predicted"/>
<protein>
    <submittedName>
        <fullName evidence="1">Uncharacterized protein</fullName>
    </submittedName>
</protein>
<dbReference type="EMBL" id="MDTU01000001">
    <property type="protein sequence ID" value="ODN42073.1"/>
    <property type="molecule type" value="Genomic_DNA"/>
</dbReference>
<evidence type="ECO:0000313" key="1">
    <source>
        <dbReference type="EMBL" id="ODN42073.1"/>
    </source>
</evidence>
<dbReference type="Proteomes" id="UP000094329">
    <property type="component" value="Unassembled WGS sequence"/>
</dbReference>